<sequence length="74" mass="8069">MPVLSKCRSQEQIRVEGGVETERSGGLDFFNDGGRDRAGVIATPNTTRYGISTKISTPYDPNSPKSQQVQTIPK</sequence>
<feature type="region of interest" description="Disordered" evidence="1">
    <location>
        <begin position="52"/>
        <end position="74"/>
    </location>
</feature>
<accession>A0A0M9WFQ6</accession>
<evidence type="ECO:0000313" key="2">
    <source>
        <dbReference type="EMBL" id="KOS43135.1"/>
    </source>
</evidence>
<evidence type="ECO:0000256" key="1">
    <source>
        <dbReference type="SAM" id="MobiDB-lite"/>
    </source>
</evidence>
<name>A0A0M9WFQ6_9EURO</name>
<evidence type="ECO:0000313" key="3">
    <source>
        <dbReference type="Proteomes" id="UP000037696"/>
    </source>
</evidence>
<comment type="caution">
    <text evidence="2">The sequence shown here is derived from an EMBL/GenBank/DDBJ whole genome shotgun (WGS) entry which is preliminary data.</text>
</comment>
<organism evidence="2 3">
    <name type="scientific">Penicillium nordicum</name>
    <dbReference type="NCBI Taxonomy" id="229535"/>
    <lineage>
        <taxon>Eukaryota</taxon>
        <taxon>Fungi</taxon>
        <taxon>Dikarya</taxon>
        <taxon>Ascomycota</taxon>
        <taxon>Pezizomycotina</taxon>
        <taxon>Eurotiomycetes</taxon>
        <taxon>Eurotiomycetidae</taxon>
        <taxon>Eurotiales</taxon>
        <taxon>Aspergillaceae</taxon>
        <taxon>Penicillium</taxon>
    </lineage>
</organism>
<proteinExistence type="predicted"/>
<dbReference type="EMBL" id="LHQQ01000088">
    <property type="protein sequence ID" value="KOS43135.1"/>
    <property type="molecule type" value="Genomic_DNA"/>
</dbReference>
<dbReference type="AlphaFoldDB" id="A0A0M9WFQ6"/>
<reference evidence="2 3" key="1">
    <citation type="submission" date="2015-08" db="EMBL/GenBank/DDBJ databases">
        <title>Genome sequencing of Penicillium nordicum.</title>
        <authorList>
            <person name="Nguyen H.D."/>
            <person name="Seifert K.A."/>
        </authorList>
    </citation>
    <scope>NUCLEOTIDE SEQUENCE [LARGE SCALE GENOMIC DNA]</scope>
    <source>
        <strain evidence="2 3">DAOMC 185683</strain>
    </source>
</reference>
<dbReference type="Proteomes" id="UP000037696">
    <property type="component" value="Unassembled WGS sequence"/>
</dbReference>
<protein>
    <submittedName>
        <fullName evidence="2">Uncharacterized protein</fullName>
    </submittedName>
</protein>
<gene>
    <name evidence="2" type="ORF">ACN38_g5949</name>
</gene>
<keyword evidence="3" id="KW-1185">Reference proteome</keyword>